<dbReference type="Proteomes" id="UP001239213">
    <property type="component" value="Unassembled WGS sequence"/>
</dbReference>
<reference evidence="2" key="1">
    <citation type="submission" date="2016-11" db="EMBL/GenBank/DDBJ databases">
        <title>The genome sequence of Colletotrichum cuscutae.</title>
        <authorList>
            <person name="Baroncelli R."/>
        </authorList>
    </citation>
    <scope>NUCLEOTIDE SEQUENCE</scope>
    <source>
        <strain evidence="2">IMI 304802</strain>
    </source>
</reference>
<gene>
    <name evidence="2" type="ORF">CCUS01_03749</name>
</gene>
<evidence type="ECO:0000313" key="2">
    <source>
        <dbReference type="EMBL" id="KAK1485609.1"/>
    </source>
</evidence>
<keyword evidence="3" id="KW-1185">Reference proteome</keyword>
<dbReference type="EMBL" id="MPDP01000068">
    <property type="protein sequence ID" value="KAK1485609.1"/>
    <property type="molecule type" value="Genomic_DNA"/>
</dbReference>
<organism evidence="2 3">
    <name type="scientific">Colletotrichum cuscutae</name>
    <dbReference type="NCBI Taxonomy" id="1209917"/>
    <lineage>
        <taxon>Eukaryota</taxon>
        <taxon>Fungi</taxon>
        <taxon>Dikarya</taxon>
        <taxon>Ascomycota</taxon>
        <taxon>Pezizomycotina</taxon>
        <taxon>Sordariomycetes</taxon>
        <taxon>Hypocreomycetidae</taxon>
        <taxon>Glomerellales</taxon>
        <taxon>Glomerellaceae</taxon>
        <taxon>Colletotrichum</taxon>
        <taxon>Colletotrichum acutatum species complex</taxon>
    </lineage>
</organism>
<name>A0AAI9VFG5_9PEZI</name>
<comment type="caution">
    <text evidence="2">The sequence shown here is derived from an EMBL/GenBank/DDBJ whole genome shotgun (WGS) entry which is preliminary data.</text>
</comment>
<dbReference type="AlphaFoldDB" id="A0AAI9VFG5"/>
<feature type="compositionally biased region" description="Low complexity" evidence="1">
    <location>
        <begin position="144"/>
        <end position="156"/>
    </location>
</feature>
<evidence type="ECO:0000256" key="1">
    <source>
        <dbReference type="SAM" id="MobiDB-lite"/>
    </source>
</evidence>
<evidence type="ECO:0000313" key="3">
    <source>
        <dbReference type="Proteomes" id="UP001239213"/>
    </source>
</evidence>
<sequence>MQVHIHTALHLTAHLSKYDVLVHARPLPFEAANGQRALKQQVRSSRALPLPPPSFLVRPINAPTVCSCLFCLPFVIATALSSEGFPLPERLPPTRKSGRRALLPPHTLPYRSQYRHRARPGEERYPTLAHIRRRERTTRGYLTSISIPSSSDQSPQGKKRCGVSSRQLQFDNSEPHISIPSPGPRPSTRRGLDPNRTPFHHHNSFPLTTHLTGRNEIQPISFLLHPSNNLTTTGRP</sequence>
<proteinExistence type="predicted"/>
<accession>A0AAI9VFG5</accession>
<feature type="region of interest" description="Disordered" evidence="1">
    <location>
        <begin position="133"/>
        <end position="209"/>
    </location>
</feature>
<protein>
    <submittedName>
        <fullName evidence="2">Uncharacterized protein</fullName>
    </submittedName>
</protein>